<dbReference type="OrthoDB" id="179394at2"/>
<dbReference type="AlphaFoldDB" id="A0A366XS39"/>
<dbReference type="GO" id="GO:0019748">
    <property type="term" value="P:secondary metabolic process"/>
    <property type="evidence" value="ECO:0007669"/>
    <property type="project" value="InterPro"/>
</dbReference>
<reference evidence="1 2" key="1">
    <citation type="submission" date="2018-07" db="EMBL/GenBank/DDBJ databases">
        <title>Lottiidibacillus patelloidae gen. nov., sp. nov., isolated from the intestinal tract of a marine limpet and the reclassification of B. taeanensis BH030017T, B. algicola KMM 3737T and B. hwajinpoensis SW-72T as genus Lottiidibacillus.</title>
        <authorList>
            <person name="Liu R."/>
            <person name="Huang Z."/>
        </authorList>
    </citation>
    <scope>NUCLEOTIDE SEQUENCE [LARGE SCALE GENOMIC DNA]</scope>
    <source>
        <strain evidence="1 2">BH030017</strain>
    </source>
</reference>
<evidence type="ECO:0000313" key="2">
    <source>
        <dbReference type="Proteomes" id="UP000253314"/>
    </source>
</evidence>
<gene>
    <name evidence="1" type="ORF">DS031_21585</name>
</gene>
<dbReference type="EMBL" id="QOCW01000034">
    <property type="protein sequence ID" value="RBW67579.1"/>
    <property type="molecule type" value="Genomic_DNA"/>
</dbReference>
<proteinExistence type="predicted"/>
<keyword evidence="2" id="KW-1185">Reference proteome</keyword>
<dbReference type="RefSeq" id="WP_113808240.1">
    <property type="nucleotide sequence ID" value="NZ_QOCW01000034.1"/>
</dbReference>
<dbReference type="InterPro" id="IPR006748">
    <property type="entry name" value="NH2Glyco/OHUrea_AB-resist_kin"/>
</dbReference>
<accession>A0A366XS39</accession>
<protein>
    <submittedName>
        <fullName evidence="1">Hydrogenase expression protein HypB</fullName>
    </submittedName>
</protein>
<name>A0A366XS39_9BACI</name>
<comment type="caution">
    <text evidence="1">The sequence shown here is derived from an EMBL/GenBank/DDBJ whole genome shotgun (WGS) entry which is preliminary data.</text>
</comment>
<dbReference type="SUPFAM" id="SSF56112">
    <property type="entry name" value="Protein kinase-like (PK-like)"/>
    <property type="match status" value="1"/>
</dbReference>
<organism evidence="1 2">
    <name type="scientific">Bacillus taeanensis</name>
    <dbReference type="NCBI Taxonomy" id="273032"/>
    <lineage>
        <taxon>Bacteria</taxon>
        <taxon>Bacillati</taxon>
        <taxon>Bacillota</taxon>
        <taxon>Bacilli</taxon>
        <taxon>Bacillales</taxon>
        <taxon>Bacillaceae</taxon>
        <taxon>Bacillus</taxon>
    </lineage>
</organism>
<dbReference type="Pfam" id="PF04655">
    <property type="entry name" value="APH_6_hur"/>
    <property type="match status" value="1"/>
</dbReference>
<dbReference type="InterPro" id="IPR011009">
    <property type="entry name" value="Kinase-like_dom_sf"/>
</dbReference>
<dbReference type="GO" id="GO:0016773">
    <property type="term" value="F:phosphotransferase activity, alcohol group as acceptor"/>
    <property type="evidence" value="ECO:0007669"/>
    <property type="project" value="InterPro"/>
</dbReference>
<evidence type="ECO:0000313" key="1">
    <source>
        <dbReference type="EMBL" id="RBW67579.1"/>
    </source>
</evidence>
<dbReference type="Proteomes" id="UP000253314">
    <property type="component" value="Unassembled WGS sequence"/>
</dbReference>
<sequence length="309" mass="35631">MIRLPKQFVKTIKDVHKEKAEKWLKDFDRLIYDCEKRWQMEIMSPFALSYNFVAPAMLKDGTEIVIKLVVPGEEFLAEVEALKLFDGNGIVKIIDVDIEKGVLLLERLIPGKTLASLENDEEATHIASQVMKKLWIPSPNAARVPTTVQREKQLINIYRRYTEGIGPITKEILQEAVGTFKSMNSMLNKPFLLHGDLHHYNILMAGRESWLAIDPKGLIGDREYDVIQFLLNKLPNENLTTVIEKRIDIFVEELNLDKKRILLWGFSHAVLATCWTIQEDGSYNETFFNTINAFKHLYSVYYGSILTEE</sequence>
<dbReference type="Gene3D" id="3.90.1200.10">
    <property type="match status" value="1"/>
</dbReference>